<dbReference type="Proteomes" id="UP000559256">
    <property type="component" value="Unassembled WGS sequence"/>
</dbReference>
<feature type="compositionally biased region" description="Basic and acidic residues" evidence="1">
    <location>
        <begin position="59"/>
        <end position="69"/>
    </location>
</feature>
<sequence length="205" mass="22305">MTPKLYISGTHSAGFATWEIEKTSTDKLNLDGVYDSHTDDMEDDELGYGEGPDTESESEPDKKIDKDLENKEISNIQFQPGVLTVEIDEMGTGLEALSGETTQSSAKKCPESSLEASSDLPEESAANLGLGKQKRIKAICFGEEDSTLECADSECSNAIMNMDYVTCSSLGCGLSYHLYCLGVMNMQELATKWFCDDDCKANAGR</sequence>
<evidence type="ECO:0000313" key="3">
    <source>
        <dbReference type="Proteomes" id="UP000559256"/>
    </source>
</evidence>
<organism evidence="2 3">
    <name type="scientific">Tetrapyrgos nigripes</name>
    <dbReference type="NCBI Taxonomy" id="182062"/>
    <lineage>
        <taxon>Eukaryota</taxon>
        <taxon>Fungi</taxon>
        <taxon>Dikarya</taxon>
        <taxon>Basidiomycota</taxon>
        <taxon>Agaricomycotina</taxon>
        <taxon>Agaricomycetes</taxon>
        <taxon>Agaricomycetidae</taxon>
        <taxon>Agaricales</taxon>
        <taxon>Marasmiineae</taxon>
        <taxon>Marasmiaceae</taxon>
        <taxon>Tetrapyrgos</taxon>
    </lineage>
</organism>
<evidence type="ECO:0008006" key="4">
    <source>
        <dbReference type="Google" id="ProtNLM"/>
    </source>
</evidence>
<dbReference type="AlphaFoldDB" id="A0A8H5CL62"/>
<comment type="caution">
    <text evidence="2">The sequence shown here is derived from an EMBL/GenBank/DDBJ whole genome shotgun (WGS) entry which is preliminary data.</text>
</comment>
<evidence type="ECO:0000256" key="1">
    <source>
        <dbReference type="SAM" id="MobiDB-lite"/>
    </source>
</evidence>
<evidence type="ECO:0000313" key="2">
    <source>
        <dbReference type="EMBL" id="KAF5343806.1"/>
    </source>
</evidence>
<dbReference type="OrthoDB" id="2971024at2759"/>
<dbReference type="SUPFAM" id="SSF57903">
    <property type="entry name" value="FYVE/PHD zinc finger"/>
    <property type="match status" value="1"/>
</dbReference>
<dbReference type="Gene3D" id="3.30.40.10">
    <property type="entry name" value="Zinc/RING finger domain, C3HC4 (zinc finger)"/>
    <property type="match status" value="1"/>
</dbReference>
<dbReference type="EMBL" id="JAACJM010000133">
    <property type="protein sequence ID" value="KAF5343806.1"/>
    <property type="molecule type" value="Genomic_DNA"/>
</dbReference>
<accession>A0A8H5CL62</accession>
<proteinExistence type="predicted"/>
<dbReference type="InterPro" id="IPR011011">
    <property type="entry name" value="Znf_FYVE_PHD"/>
</dbReference>
<protein>
    <recommendedName>
        <fullName evidence="4">Zinc finger PHD-type domain-containing protein</fullName>
    </recommendedName>
</protein>
<feature type="compositionally biased region" description="Acidic residues" evidence="1">
    <location>
        <begin position="40"/>
        <end position="58"/>
    </location>
</feature>
<feature type="compositionally biased region" description="Basic and acidic residues" evidence="1">
    <location>
        <begin position="26"/>
        <end position="39"/>
    </location>
</feature>
<keyword evidence="3" id="KW-1185">Reference proteome</keyword>
<feature type="region of interest" description="Disordered" evidence="1">
    <location>
        <begin position="99"/>
        <end position="122"/>
    </location>
</feature>
<dbReference type="InterPro" id="IPR013083">
    <property type="entry name" value="Znf_RING/FYVE/PHD"/>
</dbReference>
<reference evidence="2 3" key="1">
    <citation type="journal article" date="2020" name="ISME J.">
        <title>Uncovering the hidden diversity of litter-decomposition mechanisms in mushroom-forming fungi.</title>
        <authorList>
            <person name="Floudas D."/>
            <person name="Bentzer J."/>
            <person name="Ahren D."/>
            <person name="Johansson T."/>
            <person name="Persson P."/>
            <person name="Tunlid A."/>
        </authorList>
    </citation>
    <scope>NUCLEOTIDE SEQUENCE [LARGE SCALE GENOMIC DNA]</scope>
    <source>
        <strain evidence="2 3">CBS 291.85</strain>
    </source>
</reference>
<gene>
    <name evidence="2" type="ORF">D9758_016220</name>
</gene>
<name>A0A8H5CL62_9AGAR</name>
<feature type="region of interest" description="Disordered" evidence="1">
    <location>
        <begin position="26"/>
        <end position="69"/>
    </location>
</feature>